<dbReference type="InterPro" id="IPR000008">
    <property type="entry name" value="C2_dom"/>
</dbReference>
<evidence type="ECO:0000256" key="1">
    <source>
        <dbReference type="ARBA" id="ARBA00022737"/>
    </source>
</evidence>
<keyword evidence="5" id="KW-1185">Reference proteome</keyword>
<dbReference type="PANTHER" id="PTHR18896:SF115">
    <property type="entry name" value="PHOSPHOLIPASE D ALPHA 1"/>
    <property type="match status" value="1"/>
</dbReference>
<sequence length="219" mass="24227">MGSRSYAVTNCTSSTTFHHTGTAARSIDCRAWNAFGPEEETALPNAQSSKARTSAEGNRLNCSIDCSELYCDRTLTGGAGVQVWQGLEDAIHLGQGNSRLYAAVDLGQTRVGRTRIIEREPVHPVWNESFRIYAAHEVSDVVITVRDDKPIGATTIGRAKLPVTEVLSRRTIDDWYDLFTDTGEAVKGGEGKVRFCIRFYAAVDDPQWSRGIRDPRTRM</sequence>
<evidence type="ECO:0000313" key="4">
    <source>
        <dbReference type="EMBL" id="OAE23500.1"/>
    </source>
</evidence>
<dbReference type="PANTHER" id="PTHR18896">
    <property type="entry name" value="PHOSPHOLIPASE D"/>
    <property type="match status" value="1"/>
</dbReference>
<evidence type="ECO:0000259" key="3">
    <source>
        <dbReference type="PROSITE" id="PS50004"/>
    </source>
</evidence>
<dbReference type="SUPFAM" id="SSF49562">
    <property type="entry name" value="C2 domain (Calcium/lipid-binding domain, CaLB)"/>
    <property type="match status" value="1"/>
</dbReference>
<evidence type="ECO:0000256" key="2">
    <source>
        <dbReference type="ARBA" id="ARBA00023098"/>
    </source>
</evidence>
<dbReference type="Proteomes" id="UP000077202">
    <property type="component" value="Unassembled WGS sequence"/>
</dbReference>
<dbReference type="InterPro" id="IPR015679">
    <property type="entry name" value="PLipase_D_fam"/>
</dbReference>
<comment type="caution">
    <text evidence="4">The sequence shown here is derived from an EMBL/GenBank/DDBJ whole genome shotgun (WGS) entry which is preliminary data.</text>
</comment>
<name>A0A176VRP1_MARPO</name>
<protein>
    <recommendedName>
        <fullName evidence="3">C2 domain-containing protein</fullName>
    </recommendedName>
</protein>
<dbReference type="Pfam" id="PF00168">
    <property type="entry name" value="C2"/>
    <property type="match status" value="1"/>
</dbReference>
<keyword evidence="2" id="KW-0443">Lipid metabolism</keyword>
<organism evidence="4 5">
    <name type="scientific">Marchantia polymorpha subsp. ruderalis</name>
    <dbReference type="NCBI Taxonomy" id="1480154"/>
    <lineage>
        <taxon>Eukaryota</taxon>
        <taxon>Viridiplantae</taxon>
        <taxon>Streptophyta</taxon>
        <taxon>Embryophyta</taxon>
        <taxon>Marchantiophyta</taxon>
        <taxon>Marchantiopsida</taxon>
        <taxon>Marchantiidae</taxon>
        <taxon>Marchantiales</taxon>
        <taxon>Marchantiaceae</taxon>
        <taxon>Marchantia</taxon>
    </lineage>
</organism>
<dbReference type="EMBL" id="LVLJ01002837">
    <property type="protein sequence ID" value="OAE23500.1"/>
    <property type="molecule type" value="Genomic_DNA"/>
</dbReference>
<feature type="domain" description="C2" evidence="3">
    <location>
        <begin position="60"/>
        <end position="176"/>
    </location>
</feature>
<dbReference type="GO" id="GO:0009395">
    <property type="term" value="P:phospholipid catabolic process"/>
    <property type="evidence" value="ECO:0007669"/>
    <property type="project" value="TreeGrafter"/>
</dbReference>
<keyword evidence="1" id="KW-0677">Repeat</keyword>
<dbReference type="GO" id="GO:0005886">
    <property type="term" value="C:plasma membrane"/>
    <property type="evidence" value="ECO:0007669"/>
    <property type="project" value="TreeGrafter"/>
</dbReference>
<dbReference type="PROSITE" id="PS50004">
    <property type="entry name" value="C2"/>
    <property type="match status" value="1"/>
</dbReference>
<evidence type="ECO:0000313" key="5">
    <source>
        <dbReference type="Proteomes" id="UP000077202"/>
    </source>
</evidence>
<dbReference type="GO" id="GO:0004630">
    <property type="term" value="F:phospholipase D activity"/>
    <property type="evidence" value="ECO:0007669"/>
    <property type="project" value="TreeGrafter"/>
</dbReference>
<dbReference type="InterPro" id="IPR035892">
    <property type="entry name" value="C2_domain_sf"/>
</dbReference>
<dbReference type="AlphaFoldDB" id="A0A176VRP1"/>
<accession>A0A176VRP1</accession>
<reference evidence="4" key="1">
    <citation type="submission" date="2016-03" db="EMBL/GenBank/DDBJ databases">
        <title>Mechanisms controlling the formation of the plant cell surface in tip-growing cells are functionally conserved among land plants.</title>
        <authorList>
            <person name="Honkanen S."/>
            <person name="Jones V.A."/>
            <person name="Morieri G."/>
            <person name="Champion C."/>
            <person name="Hetherington A.J."/>
            <person name="Kelly S."/>
            <person name="Saint-Marcoux D."/>
            <person name="Proust H."/>
            <person name="Prescott H."/>
            <person name="Dolan L."/>
        </authorList>
    </citation>
    <scope>NUCLEOTIDE SEQUENCE [LARGE SCALE GENOMIC DNA]</scope>
    <source>
        <tissue evidence="4">Whole gametophyte</tissue>
    </source>
</reference>
<gene>
    <name evidence="4" type="ORF">AXG93_285s1590</name>
</gene>
<proteinExistence type="predicted"/>
<dbReference type="Gene3D" id="2.60.40.150">
    <property type="entry name" value="C2 domain"/>
    <property type="match status" value="1"/>
</dbReference>
<dbReference type="SMART" id="SM00239">
    <property type="entry name" value="C2"/>
    <property type="match status" value="1"/>
</dbReference>